<sequence>MDYRGSLALGAFVILLLKFFEKLFSKRQQLPPFPPGPSPQFLGGNFRDLPTKQPWLTYTEWGRRYGDLVHATAFGEHIVIVNSVKTAVELFEKRSHTYSDRPVITMIDLIGWESNVGFMRVGDRWRQHRRMFQQHFRPDASRSYRPAQMNKVYQLLQGLLSSPQDFRELIKTLTAAIIMSTVYGYEVKSSNDRFVDLAESAVKKITESVFPGAAAVNAFPILRHLPSWMPGAGFQRFAAESRQLAQEMREVPYNFVKQNMHDGVEPKSMVAKLLEANKARGCSDENAIQEVAAVAYGAGADTTVSALASFFLAMALHPDIQKKAQHEIDTVVGTYRLPEFEDRPSLPFIEALYREVMRWRPVLPLGLAHATSAHDIYNGYFIPKGATVIGNIWAMTRDESFYPEPERFNPDRFFTADGRLDNDDTVLTFGFGRRICVGRHHADATVWAAMVSVLATFNIAKAKDSTGNEIDIDPNNYTDGLNSHPLPFPCSITSRSDAAKSLVHATEAHEA</sequence>
<dbReference type="PROSITE" id="PS00086">
    <property type="entry name" value="CYTOCHROME_P450"/>
    <property type="match status" value="1"/>
</dbReference>
<comment type="cofactor">
    <cofactor evidence="1 9">
        <name>heme</name>
        <dbReference type="ChEBI" id="CHEBI:30413"/>
    </cofactor>
</comment>
<dbReference type="GO" id="GO:0004497">
    <property type="term" value="F:monooxygenase activity"/>
    <property type="evidence" value="ECO:0007669"/>
    <property type="project" value="UniProtKB-KW"/>
</dbReference>
<organism evidence="11 12">
    <name type="scientific">Mycena venus</name>
    <dbReference type="NCBI Taxonomy" id="2733690"/>
    <lineage>
        <taxon>Eukaryota</taxon>
        <taxon>Fungi</taxon>
        <taxon>Dikarya</taxon>
        <taxon>Basidiomycota</taxon>
        <taxon>Agaricomycotina</taxon>
        <taxon>Agaricomycetes</taxon>
        <taxon>Agaricomycetidae</taxon>
        <taxon>Agaricales</taxon>
        <taxon>Marasmiineae</taxon>
        <taxon>Mycenaceae</taxon>
        <taxon>Mycena</taxon>
    </lineage>
</organism>
<keyword evidence="5 9" id="KW-0479">Metal-binding</keyword>
<evidence type="ECO:0000256" key="5">
    <source>
        <dbReference type="ARBA" id="ARBA00022723"/>
    </source>
</evidence>
<comment type="pathway">
    <text evidence="2">Secondary metabolite biosynthesis.</text>
</comment>
<reference evidence="11" key="1">
    <citation type="submission" date="2020-05" db="EMBL/GenBank/DDBJ databases">
        <title>Mycena genomes resolve the evolution of fungal bioluminescence.</title>
        <authorList>
            <person name="Tsai I.J."/>
        </authorList>
    </citation>
    <scope>NUCLEOTIDE SEQUENCE</scope>
    <source>
        <strain evidence="11">CCC161011</strain>
    </source>
</reference>
<evidence type="ECO:0000313" key="11">
    <source>
        <dbReference type="EMBL" id="KAF7365163.1"/>
    </source>
</evidence>
<comment type="similarity">
    <text evidence="3 10">Belongs to the cytochrome P450 family.</text>
</comment>
<keyword evidence="12" id="KW-1185">Reference proteome</keyword>
<dbReference type="Gene3D" id="1.10.630.10">
    <property type="entry name" value="Cytochrome P450"/>
    <property type="match status" value="1"/>
</dbReference>
<dbReference type="OrthoDB" id="2789670at2759"/>
<dbReference type="SUPFAM" id="SSF48264">
    <property type="entry name" value="Cytochrome P450"/>
    <property type="match status" value="1"/>
</dbReference>
<accession>A0A8H6YQ18</accession>
<evidence type="ECO:0000256" key="2">
    <source>
        <dbReference type="ARBA" id="ARBA00005179"/>
    </source>
</evidence>
<dbReference type="EMBL" id="JACAZI010000003">
    <property type="protein sequence ID" value="KAF7365163.1"/>
    <property type="molecule type" value="Genomic_DNA"/>
</dbReference>
<evidence type="ECO:0000313" key="12">
    <source>
        <dbReference type="Proteomes" id="UP000620124"/>
    </source>
</evidence>
<evidence type="ECO:0000256" key="7">
    <source>
        <dbReference type="ARBA" id="ARBA00023004"/>
    </source>
</evidence>
<evidence type="ECO:0000256" key="10">
    <source>
        <dbReference type="RuleBase" id="RU000461"/>
    </source>
</evidence>
<dbReference type="Pfam" id="PF00067">
    <property type="entry name" value="p450"/>
    <property type="match status" value="1"/>
</dbReference>
<dbReference type="PANTHER" id="PTHR46300">
    <property type="entry name" value="P450, PUTATIVE (EUROFUNG)-RELATED-RELATED"/>
    <property type="match status" value="1"/>
</dbReference>
<evidence type="ECO:0000256" key="1">
    <source>
        <dbReference type="ARBA" id="ARBA00001971"/>
    </source>
</evidence>
<keyword evidence="7 9" id="KW-0408">Iron</keyword>
<dbReference type="GO" id="GO:0016705">
    <property type="term" value="F:oxidoreductase activity, acting on paired donors, with incorporation or reduction of molecular oxygen"/>
    <property type="evidence" value="ECO:0007669"/>
    <property type="project" value="InterPro"/>
</dbReference>
<dbReference type="InterPro" id="IPR001128">
    <property type="entry name" value="Cyt_P450"/>
</dbReference>
<protein>
    <submittedName>
        <fullName evidence="11">Cytochrome p450</fullName>
    </submittedName>
</protein>
<evidence type="ECO:0000256" key="6">
    <source>
        <dbReference type="ARBA" id="ARBA00023002"/>
    </source>
</evidence>
<gene>
    <name evidence="11" type="ORF">MVEN_00387800</name>
</gene>
<dbReference type="InterPro" id="IPR002401">
    <property type="entry name" value="Cyt_P450_E_grp-I"/>
</dbReference>
<evidence type="ECO:0000256" key="8">
    <source>
        <dbReference type="ARBA" id="ARBA00023033"/>
    </source>
</evidence>
<evidence type="ECO:0000256" key="9">
    <source>
        <dbReference type="PIRSR" id="PIRSR602401-1"/>
    </source>
</evidence>
<dbReference type="Proteomes" id="UP000620124">
    <property type="component" value="Unassembled WGS sequence"/>
</dbReference>
<dbReference type="PANTHER" id="PTHR46300:SF7">
    <property type="entry name" value="P450, PUTATIVE (EUROFUNG)-RELATED"/>
    <property type="match status" value="1"/>
</dbReference>
<keyword evidence="4 9" id="KW-0349">Heme</keyword>
<dbReference type="PRINTS" id="PR00463">
    <property type="entry name" value="EP450I"/>
</dbReference>
<dbReference type="AlphaFoldDB" id="A0A8H6YQ18"/>
<keyword evidence="6 10" id="KW-0560">Oxidoreductase</keyword>
<evidence type="ECO:0000256" key="3">
    <source>
        <dbReference type="ARBA" id="ARBA00010617"/>
    </source>
</evidence>
<name>A0A8H6YQ18_9AGAR</name>
<keyword evidence="8 10" id="KW-0503">Monooxygenase</keyword>
<feature type="binding site" description="axial binding residue" evidence="9">
    <location>
        <position position="436"/>
    </location>
    <ligand>
        <name>heme</name>
        <dbReference type="ChEBI" id="CHEBI:30413"/>
    </ligand>
    <ligandPart>
        <name>Fe</name>
        <dbReference type="ChEBI" id="CHEBI:18248"/>
    </ligandPart>
</feature>
<dbReference type="GO" id="GO:0020037">
    <property type="term" value="F:heme binding"/>
    <property type="evidence" value="ECO:0007669"/>
    <property type="project" value="InterPro"/>
</dbReference>
<proteinExistence type="inferred from homology"/>
<evidence type="ECO:0000256" key="4">
    <source>
        <dbReference type="ARBA" id="ARBA00022617"/>
    </source>
</evidence>
<dbReference type="GO" id="GO:0005506">
    <property type="term" value="F:iron ion binding"/>
    <property type="evidence" value="ECO:0007669"/>
    <property type="project" value="InterPro"/>
</dbReference>
<comment type="caution">
    <text evidence="11">The sequence shown here is derived from an EMBL/GenBank/DDBJ whole genome shotgun (WGS) entry which is preliminary data.</text>
</comment>
<dbReference type="InterPro" id="IPR017972">
    <property type="entry name" value="Cyt_P450_CS"/>
</dbReference>
<dbReference type="InterPro" id="IPR036396">
    <property type="entry name" value="Cyt_P450_sf"/>
</dbReference>
<dbReference type="CDD" id="cd11065">
    <property type="entry name" value="CYP64-like"/>
    <property type="match status" value="1"/>
</dbReference>
<dbReference type="PRINTS" id="PR00385">
    <property type="entry name" value="P450"/>
</dbReference>
<dbReference type="InterPro" id="IPR050364">
    <property type="entry name" value="Cytochrome_P450_fung"/>
</dbReference>